<gene>
    <name evidence="2" type="ORF">A3D67_00525</name>
</gene>
<evidence type="ECO:0000256" key="1">
    <source>
        <dbReference type="SAM" id="MobiDB-lite"/>
    </source>
</evidence>
<evidence type="ECO:0000313" key="3">
    <source>
        <dbReference type="Proteomes" id="UP000178099"/>
    </source>
</evidence>
<organism evidence="2 3">
    <name type="scientific">Candidatus Lloydbacteria bacterium RIFCSPHIGHO2_02_FULL_51_22</name>
    <dbReference type="NCBI Taxonomy" id="1798663"/>
    <lineage>
        <taxon>Bacteria</taxon>
        <taxon>Candidatus Lloydiibacteriota</taxon>
    </lineage>
</organism>
<name>A0A1G2DDX7_9BACT</name>
<protein>
    <submittedName>
        <fullName evidence="2">Uncharacterized protein</fullName>
    </submittedName>
</protein>
<feature type="compositionally biased region" description="Basic and acidic residues" evidence="1">
    <location>
        <begin position="120"/>
        <end position="130"/>
    </location>
</feature>
<feature type="region of interest" description="Disordered" evidence="1">
    <location>
        <begin position="75"/>
        <end position="130"/>
    </location>
</feature>
<comment type="caution">
    <text evidence="2">The sequence shown here is derived from an EMBL/GenBank/DDBJ whole genome shotgun (WGS) entry which is preliminary data.</text>
</comment>
<dbReference type="AlphaFoldDB" id="A0A1G2DDX7"/>
<evidence type="ECO:0000313" key="2">
    <source>
        <dbReference type="EMBL" id="OGZ11662.1"/>
    </source>
</evidence>
<dbReference type="Proteomes" id="UP000178099">
    <property type="component" value="Unassembled WGS sequence"/>
</dbReference>
<sequence>MYTYFVYCFLTDKTPFWEDIMGMLVEARRRKGEFVYRLWSTGGDVYATEPRDGGMMRLTLLRDSVFKALDEFGGGSESGAEKRMERARAHGTSSMVSGSFDVDGPWRRQNEGNTSAPAPEVEKKYRQEEHQRIARHRNLLEELLAALPKE</sequence>
<reference evidence="2 3" key="1">
    <citation type="journal article" date="2016" name="Nat. Commun.">
        <title>Thousands of microbial genomes shed light on interconnected biogeochemical processes in an aquifer system.</title>
        <authorList>
            <person name="Anantharaman K."/>
            <person name="Brown C.T."/>
            <person name="Hug L.A."/>
            <person name="Sharon I."/>
            <person name="Castelle C.J."/>
            <person name="Probst A.J."/>
            <person name="Thomas B.C."/>
            <person name="Singh A."/>
            <person name="Wilkins M.J."/>
            <person name="Karaoz U."/>
            <person name="Brodie E.L."/>
            <person name="Williams K.H."/>
            <person name="Hubbard S.S."/>
            <person name="Banfield J.F."/>
        </authorList>
    </citation>
    <scope>NUCLEOTIDE SEQUENCE [LARGE SCALE GENOMIC DNA]</scope>
</reference>
<accession>A0A1G2DDX7</accession>
<dbReference type="EMBL" id="MHLN01000017">
    <property type="protein sequence ID" value="OGZ11662.1"/>
    <property type="molecule type" value="Genomic_DNA"/>
</dbReference>
<proteinExistence type="predicted"/>
<feature type="compositionally biased region" description="Basic and acidic residues" evidence="1">
    <location>
        <begin position="79"/>
        <end position="88"/>
    </location>
</feature>